<dbReference type="SMART" id="SM01209">
    <property type="entry name" value="GARS_A"/>
    <property type="match status" value="1"/>
</dbReference>
<comment type="pathway">
    <text evidence="1">Purine metabolism; IMP biosynthesis via de novo pathway; N(1)-(5-phospho-D-ribosyl)glycinamide from 5-phospho-alpha-D-ribose 1-diphosphate: step 2/2.</text>
</comment>
<dbReference type="Proteomes" id="UP000177960">
    <property type="component" value="Unassembled WGS sequence"/>
</dbReference>
<keyword evidence="6 10" id="KW-0067">ATP-binding</keyword>
<dbReference type="InterPro" id="IPR011054">
    <property type="entry name" value="Rudment_hybrid_motif"/>
</dbReference>
<dbReference type="GO" id="GO:0005524">
    <property type="term" value="F:ATP binding"/>
    <property type="evidence" value="ECO:0007669"/>
    <property type="project" value="UniProtKB-UniRule"/>
</dbReference>
<dbReference type="InterPro" id="IPR020561">
    <property type="entry name" value="PRibGlycinamid_synth_ATP-grasp"/>
</dbReference>
<evidence type="ECO:0000313" key="12">
    <source>
        <dbReference type="EMBL" id="OGY64608.1"/>
    </source>
</evidence>
<dbReference type="GO" id="GO:0009113">
    <property type="term" value="P:purine nucleobase biosynthetic process"/>
    <property type="evidence" value="ECO:0007669"/>
    <property type="project" value="InterPro"/>
</dbReference>
<evidence type="ECO:0000256" key="5">
    <source>
        <dbReference type="ARBA" id="ARBA00022755"/>
    </source>
</evidence>
<evidence type="ECO:0000256" key="6">
    <source>
        <dbReference type="ARBA" id="ARBA00022840"/>
    </source>
</evidence>
<dbReference type="PROSITE" id="PS50975">
    <property type="entry name" value="ATP_GRASP"/>
    <property type="match status" value="1"/>
</dbReference>
<dbReference type="GO" id="GO:0006189">
    <property type="term" value="P:'de novo' IMP biosynthetic process"/>
    <property type="evidence" value="ECO:0007669"/>
    <property type="project" value="UniProtKB-UniPathway"/>
</dbReference>
<evidence type="ECO:0000256" key="7">
    <source>
        <dbReference type="ARBA" id="ARBA00038345"/>
    </source>
</evidence>
<keyword evidence="3 12" id="KW-0436">Ligase</keyword>
<dbReference type="UniPathway" id="UPA00074">
    <property type="reaction ID" value="UER00125"/>
</dbReference>
<evidence type="ECO:0000313" key="13">
    <source>
        <dbReference type="Proteomes" id="UP000177960"/>
    </source>
</evidence>
<dbReference type="GO" id="GO:0004637">
    <property type="term" value="F:phosphoribosylamine-glycine ligase activity"/>
    <property type="evidence" value="ECO:0007669"/>
    <property type="project" value="UniProtKB-EC"/>
</dbReference>
<evidence type="ECO:0000256" key="9">
    <source>
        <dbReference type="ARBA" id="ARBA00042864"/>
    </source>
</evidence>
<keyword evidence="5" id="KW-0658">Purine biosynthesis</keyword>
<dbReference type="InterPro" id="IPR020560">
    <property type="entry name" value="PRibGlycinamide_synth_C-dom"/>
</dbReference>
<keyword evidence="4 10" id="KW-0547">Nucleotide-binding</keyword>
<reference evidence="12 13" key="1">
    <citation type="journal article" date="2016" name="Nat. Commun.">
        <title>Thousands of microbial genomes shed light on interconnected biogeochemical processes in an aquifer system.</title>
        <authorList>
            <person name="Anantharaman K."/>
            <person name="Brown C.T."/>
            <person name="Hug L.A."/>
            <person name="Sharon I."/>
            <person name="Castelle C.J."/>
            <person name="Probst A.J."/>
            <person name="Thomas B.C."/>
            <person name="Singh A."/>
            <person name="Wilkins M.J."/>
            <person name="Karaoz U."/>
            <person name="Brodie E.L."/>
            <person name="Williams K.H."/>
            <person name="Hubbard S.S."/>
            <person name="Banfield J.F."/>
        </authorList>
    </citation>
    <scope>NUCLEOTIDE SEQUENCE [LARGE SCALE GENOMIC DNA]</scope>
</reference>
<dbReference type="SUPFAM" id="SSF51246">
    <property type="entry name" value="Rudiment single hybrid motif"/>
    <property type="match status" value="1"/>
</dbReference>
<feature type="domain" description="ATP-grasp" evidence="11">
    <location>
        <begin position="109"/>
        <end position="311"/>
    </location>
</feature>
<dbReference type="EC" id="6.3.4.13" evidence="2"/>
<evidence type="ECO:0000256" key="1">
    <source>
        <dbReference type="ARBA" id="ARBA00005174"/>
    </source>
</evidence>
<dbReference type="STRING" id="1798404.A3B92_00540"/>
<dbReference type="InterPro" id="IPR000115">
    <property type="entry name" value="PRibGlycinamide_synth"/>
</dbReference>
<organism evidence="12 13">
    <name type="scientific">Candidatus Harrisonbacteria bacterium RIFCSPHIGHO2_02_FULL_42_16</name>
    <dbReference type="NCBI Taxonomy" id="1798404"/>
    <lineage>
        <taxon>Bacteria</taxon>
        <taxon>Candidatus Harrisoniibacteriota</taxon>
    </lineage>
</organism>
<proteinExistence type="inferred from homology"/>
<dbReference type="InterPro" id="IPR037123">
    <property type="entry name" value="PRibGlycinamide_synth_C_sf"/>
</dbReference>
<dbReference type="PANTHER" id="PTHR43472">
    <property type="entry name" value="PHOSPHORIBOSYLAMINE--GLYCINE LIGASE"/>
    <property type="match status" value="1"/>
</dbReference>
<accession>A0A1G1ZJ10</accession>
<dbReference type="EMBL" id="MHJG01000002">
    <property type="protein sequence ID" value="OGY64608.1"/>
    <property type="molecule type" value="Genomic_DNA"/>
</dbReference>
<dbReference type="Pfam" id="PF02843">
    <property type="entry name" value="GARS_C"/>
    <property type="match status" value="1"/>
</dbReference>
<name>A0A1G1ZJ10_9BACT</name>
<evidence type="ECO:0000256" key="10">
    <source>
        <dbReference type="PROSITE-ProRule" id="PRU00409"/>
    </source>
</evidence>
<evidence type="ECO:0000259" key="11">
    <source>
        <dbReference type="PROSITE" id="PS50975"/>
    </source>
</evidence>
<evidence type="ECO:0000256" key="8">
    <source>
        <dbReference type="ARBA" id="ARBA00042242"/>
    </source>
</evidence>
<evidence type="ECO:0000256" key="3">
    <source>
        <dbReference type="ARBA" id="ARBA00022598"/>
    </source>
</evidence>
<sequence>MANEPDNKKSYKFLFVSIQGDIADIAWQAAKEGHKIKLYVKNPADRDIADGFIAKTDDWRNEIDWADIIIFDDVSGQGTEAKKLRDQGKLVIGGTPYTDQLEDDREFGQNELKKIGISTIPNWNFSSFEEAIDLVKKNPGRYVIKPSGKAQNIKRLLFVGEEEDGKDVLQVLEAYKKSWASKIKTFQLQKRVDGVEIAVGGFFNGNEFVYPINVNFEHKKLFPGNLGPSTGEMGTSMFWNEQNHVFEATLKKMEVKLREEKYAGYIDINCIVNGQGIYPLEFTARFGYPTIYIQSEGINMPIGEFLLGLAGGNLKRFRAKSGFQVGVVIAVPPFPFQDSKTFETDSKEAAILFKKPNSEGIHIQEVKIINDDWVIAGTTGVVLTVVGTGPTMRQAQQQAYGRIKNIMIPNMYYRTDIGGRWLEDHDKLHTWGYLY</sequence>
<gene>
    <name evidence="12" type="ORF">A3B92_00540</name>
</gene>
<evidence type="ECO:0000256" key="2">
    <source>
        <dbReference type="ARBA" id="ARBA00013255"/>
    </source>
</evidence>
<dbReference type="PANTHER" id="PTHR43472:SF1">
    <property type="entry name" value="PHOSPHORIBOSYLAMINE--GLYCINE LIGASE, CHLOROPLASTIC"/>
    <property type="match status" value="1"/>
</dbReference>
<dbReference type="Gene3D" id="3.30.470.20">
    <property type="entry name" value="ATP-grasp fold, B domain"/>
    <property type="match status" value="1"/>
</dbReference>
<dbReference type="InterPro" id="IPR011761">
    <property type="entry name" value="ATP-grasp"/>
</dbReference>
<comment type="similarity">
    <text evidence="7">Belongs to the GARS family.</text>
</comment>
<dbReference type="Pfam" id="PF01071">
    <property type="entry name" value="GARS_A"/>
    <property type="match status" value="1"/>
</dbReference>
<protein>
    <recommendedName>
        <fullName evidence="2">phosphoribosylamine--glycine ligase</fullName>
        <ecNumber evidence="2">6.3.4.13</ecNumber>
    </recommendedName>
    <alternativeName>
        <fullName evidence="8">Glycinamide ribonucleotide synthetase</fullName>
    </alternativeName>
    <alternativeName>
        <fullName evidence="9">Phosphoribosylglycinamide synthetase</fullName>
    </alternativeName>
</protein>
<dbReference type="Gene3D" id="3.90.600.10">
    <property type="entry name" value="Phosphoribosylglycinamide synthetase, C-terminal domain"/>
    <property type="match status" value="1"/>
</dbReference>
<dbReference type="GO" id="GO:0046872">
    <property type="term" value="F:metal ion binding"/>
    <property type="evidence" value="ECO:0007669"/>
    <property type="project" value="InterPro"/>
</dbReference>
<dbReference type="SMART" id="SM01210">
    <property type="entry name" value="GARS_C"/>
    <property type="match status" value="1"/>
</dbReference>
<comment type="caution">
    <text evidence="12">The sequence shown here is derived from an EMBL/GenBank/DDBJ whole genome shotgun (WGS) entry which is preliminary data.</text>
</comment>
<dbReference type="SUPFAM" id="SSF56059">
    <property type="entry name" value="Glutathione synthetase ATP-binding domain-like"/>
    <property type="match status" value="1"/>
</dbReference>
<dbReference type="AlphaFoldDB" id="A0A1G1ZJ10"/>
<evidence type="ECO:0000256" key="4">
    <source>
        <dbReference type="ARBA" id="ARBA00022741"/>
    </source>
</evidence>